<evidence type="ECO:0000313" key="3">
    <source>
        <dbReference type="Proteomes" id="UP000784294"/>
    </source>
</evidence>
<dbReference type="Proteomes" id="UP000784294">
    <property type="component" value="Unassembled WGS sequence"/>
</dbReference>
<accession>A0A3S5CIK0</accession>
<proteinExistence type="predicted"/>
<evidence type="ECO:0000256" key="1">
    <source>
        <dbReference type="SAM" id="MobiDB-lite"/>
    </source>
</evidence>
<gene>
    <name evidence="2" type="ORF">PXEA_LOCUS17810</name>
</gene>
<organism evidence="2 3">
    <name type="scientific">Protopolystoma xenopodis</name>
    <dbReference type="NCBI Taxonomy" id="117903"/>
    <lineage>
        <taxon>Eukaryota</taxon>
        <taxon>Metazoa</taxon>
        <taxon>Spiralia</taxon>
        <taxon>Lophotrochozoa</taxon>
        <taxon>Platyhelminthes</taxon>
        <taxon>Monogenea</taxon>
        <taxon>Polyopisthocotylea</taxon>
        <taxon>Polystomatidea</taxon>
        <taxon>Polystomatidae</taxon>
        <taxon>Protopolystoma</taxon>
    </lineage>
</organism>
<feature type="region of interest" description="Disordered" evidence="1">
    <location>
        <begin position="75"/>
        <end position="95"/>
    </location>
</feature>
<keyword evidence="3" id="KW-1185">Reference proteome</keyword>
<protein>
    <submittedName>
        <fullName evidence="2">Uncharacterized protein</fullName>
    </submittedName>
</protein>
<evidence type="ECO:0000313" key="2">
    <source>
        <dbReference type="EMBL" id="VEL24370.1"/>
    </source>
</evidence>
<feature type="compositionally biased region" description="Low complexity" evidence="1">
    <location>
        <begin position="86"/>
        <end position="95"/>
    </location>
</feature>
<dbReference type="AlphaFoldDB" id="A0A3S5CIK0"/>
<comment type="caution">
    <text evidence="2">The sequence shown here is derived from an EMBL/GenBank/DDBJ whole genome shotgun (WGS) entry which is preliminary data.</text>
</comment>
<dbReference type="EMBL" id="CAAALY010067416">
    <property type="protein sequence ID" value="VEL24370.1"/>
    <property type="molecule type" value="Genomic_DNA"/>
</dbReference>
<feature type="region of interest" description="Disordered" evidence="1">
    <location>
        <begin position="148"/>
        <end position="170"/>
    </location>
</feature>
<sequence>MGASRVDLVSIDNRQPQPATLATTCLRDTSPPVVKAGPVDQSQAAWREQRLIDELVETRRELQQLRRSRSLIDNSVEQRSGLAPRQQASSQQQHQATLTRQIQPSLSSQPAATVVTQSTQYLNEPVWTTRTLRRSALGSGLTTGSFQIDVDTGTGIQSASDPSPRRRRGGQWLVESSDPFRLVQLFFVWALILGWSPLSRL</sequence>
<reference evidence="2" key="1">
    <citation type="submission" date="2018-11" db="EMBL/GenBank/DDBJ databases">
        <authorList>
            <consortium name="Pathogen Informatics"/>
        </authorList>
    </citation>
    <scope>NUCLEOTIDE SEQUENCE</scope>
</reference>
<name>A0A3S5CIK0_9PLAT</name>